<dbReference type="EMBL" id="VOSK01000273">
    <property type="protein sequence ID" value="MPR29816.1"/>
    <property type="molecule type" value="Genomic_DNA"/>
</dbReference>
<dbReference type="Proteomes" id="UP000403266">
    <property type="component" value="Unassembled WGS sequence"/>
</dbReference>
<sequence>MKRRSLPPFRFENPRTDDEMLAQLAAHVGRLVLESKTEKKQDRALKKLEEEELPTALVAINKPAFLAGHILSQAMNLFAAVAADELGVEPPPWL</sequence>
<evidence type="ECO:0000313" key="1">
    <source>
        <dbReference type="EMBL" id="MPR29816.1"/>
    </source>
</evidence>
<gene>
    <name evidence="1" type="ORF">FS320_33300</name>
</gene>
<evidence type="ECO:0000313" key="2">
    <source>
        <dbReference type="Proteomes" id="UP000403266"/>
    </source>
</evidence>
<name>A0A5N7N1Q7_9HYPH</name>
<proteinExistence type="predicted"/>
<protein>
    <submittedName>
        <fullName evidence="1">Uncharacterized protein</fullName>
    </submittedName>
</protein>
<reference evidence="1 2" key="1">
    <citation type="journal article" date="2019" name="Syst. Appl. Microbiol.">
        <title>Microvirga tunisiensis sp. nov., a root nodule symbiotic bacterium isolated from Lupinus micranthus and L. luteus grown in Northern Tunisia.</title>
        <authorList>
            <person name="Msaddak A."/>
            <person name="Rejili M."/>
            <person name="Duran D."/>
            <person name="Mars M."/>
            <person name="Palacios J.M."/>
            <person name="Ruiz-Argueso T."/>
            <person name="Rey L."/>
            <person name="Imperial J."/>
        </authorList>
    </citation>
    <scope>NUCLEOTIDE SEQUENCE [LARGE SCALE GENOMIC DNA]</scope>
    <source>
        <strain evidence="1 2">Lmie10</strain>
    </source>
</reference>
<keyword evidence="2" id="KW-1185">Reference proteome</keyword>
<comment type="caution">
    <text evidence="1">The sequence shown here is derived from an EMBL/GenBank/DDBJ whole genome shotgun (WGS) entry which is preliminary data.</text>
</comment>
<dbReference type="RefSeq" id="WP_152716694.1">
    <property type="nucleotide sequence ID" value="NZ_VOSJ01000296.1"/>
</dbReference>
<dbReference type="AlphaFoldDB" id="A0A5N7N1Q7"/>
<accession>A0A5N7N1Q7</accession>
<organism evidence="1 2">
    <name type="scientific">Microvirga tunisiensis</name>
    <dbReference type="NCBI Taxonomy" id="2108360"/>
    <lineage>
        <taxon>Bacteria</taxon>
        <taxon>Pseudomonadati</taxon>
        <taxon>Pseudomonadota</taxon>
        <taxon>Alphaproteobacteria</taxon>
        <taxon>Hyphomicrobiales</taxon>
        <taxon>Methylobacteriaceae</taxon>
        <taxon>Microvirga</taxon>
    </lineage>
</organism>
<dbReference type="OrthoDB" id="9940064at2"/>